<name>A0A1Y2I8V2_TRAC3</name>
<dbReference type="GO" id="GO:0009098">
    <property type="term" value="P:L-leucine biosynthetic process"/>
    <property type="evidence" value="ECO:0007669"/>
    <property type="project" value="InterPro"/>
</dbReference>
<dbReference type="GO" id="GO:0003852">
    <property type="term" value="F:2-isopropylmalate synthase activity"/>
    <property type="evidence" value="ECO:0007669"/>
    <property type="project" value="UniProtKB-EC"/>
</dbReference>
<evidence type="ECO:0000256" key="5">
    <source>
        <dbReference type="ARBA" id="ARBA00022679"/>
    </source>
</evidence>
<dbReference type="EC" id="2.3.3.13" evidence="3"/>
<dbReference type="EMBL" id="KZ084149">
    <property type="protein sequence ID" value="OSC97547.1"/>
    <property type="molecule type" value="Genomic_DNA"/>
</dbReference>
<evidence type="ECO:0000256" key="4">
    <source>
        <dbReference type="ARBA" id="ARBA00022605"/>
    </source>
</evidence>
<feature type="domain" description="Pyruvate carboxyltransferase" evidence="7">
    <location>
        <begin position="1"/>
        <end position="264"/>
    </location>
</feature>
<protein>
    <recommendedName>
        <fullName evidence="3">2-isopropylmalate synthase</fullName>
        <ecNumber evidence="3">2.3.3.13</ecNumber>
    </recommendedName>
</protein>
<reference evidence="8 9" key="1">
    <citation type="journal article" date="2015" name="Biotechnol. Biofuels">
        <title>Enhanced degradation of softwood versus hardwood by the white-rot fungus Pycnoporus coccineus.</title>
        <authorList>
            <person name="Couturier M."/>
            <person name="Navarro D."/>
            <person name="Chevret D."/>
            <person name="Henrissat B."/>
            <person name="Piumi F."/>
            <person name="Ruiz-Duenas F.J."/>
            <person name="Martinez A.T."/>
            <person name="Grigoriev I.V."/>
            <person name="Riley R."/>
            <person name="Lipzen A."/>
            <person name="Berrin J.G."/>
            <person name="Master E.R."/>
            <person name="Rosso M.N."/>
        </authorList>
    </citation>
    <scope>NUCLEOTIDE SEQUENCE [LARGE SCALE GENOMIC DNA]</scope>
    <source>
        <strain evidence="8 9">BRFM310</strain>
    </source>
</reference>
<evidence type="ECO:0000313" key="9">
    <source>
        <dbReference type="Proteomes" id="UP000193067"/>
    </source>
</evidence>
<dbReference type="InterPro" id="IPR013785">
    <property type="entry name" value="Aldolase_TIM"/>
</dbReference>
<keyword evidence="6" id="KW-0100">Branched-chain amino acid biosynthesis</keyword>
<comment type="similarity">
    <text evidence="2">Belongs to the alpha-IPM synthase/homocitrate synthase family. LeuA type 2 subfamily.</text>
</comment>
<evidence type="ECO:0000259" key="7">
    <source>
        <dbReference type="PROSITE" id="PS50991"/>
    </source>
</evidence>
<dbReference type="InterPro" id="IPR036230">
    <property type="entry name" value="LeuA_allosteric_dom_sf"/>
</dbReference>
<accession>A0A1Y2I8V2</accession>
<dbReference type="Pfam" id="PF22615">
    <property type="entry name" value="IPMS_D2"/>
    <property type="match status" value="1"/>
</dbReference>
<evidence type="ECO:0000313" key="8">
    <source>
        <dbReference type="EMBL" id="OSC97547.1"/>
    </source>
</evidence>
<evidence type="ECO:0000256" key="1">
    <source>
        <dbReference type="ARBA" id="ARBA00000064"/>
    </source>
</evidence>
<gene>
    <name evidence="8" type="ORF">PYCCODRAFT_1440064</name>
</gene>
<dbReference type="NCBIfam" id="NF002991">
    <property type="entry name" value="PRK03739.1"/>
    <property type="match status" value="1"/>
</dbReference>
<dbReference type="PANTHER" id="PTHR46911:SF1">
    <property type="entry name" value="2-ISOPROPYLMALATE SYNTHASE"/>
    <property type="match status" value="1"/>
</dbReference>
<dbReference type="PANTHER" id="PTHR46911">
    <property type="match status" value="1"/>
</dbReference>
<dbReference type="PROSITE" id="PS50991">
    <property type="entry name" value="PYR_CT"/>
    <property type="match status" value="1"/>
</dbReference>
<dbReference type="SUPFAM" id="SSF51569">
    <property type="entry name" value="Aldolase"/>
    <property type="match status" value="1"/>
</dbReference>
<dbReference type="AlphaFoldDB" id="A0A1Y2I8V2"/>
<comment type="catalytic activity">
    <reaction evidence="1">
        <text>3-methyl-2-oxobutanoate + acetyl-CoA + H2O = (2S)-2-isopropylmalate + CoA + H(+)</text>
        <dbReference type="Rhea" id="RHEA:21524"/>
        <dbReference type="ChEBI" id="CHEBI:1178"/>
        <dbReference type="ChEBI" id="CHEBI:11851"/>
        <dbReference type="ChEBI" id="CHEBI:15377"/>
        <dbReference type="ChEBI" id="CHEBI:15378"/>
        <dbReference type="ChEBI" id="CHEBI:57287"/>
        <dbReference type="ChEBI" id="CHEBI:57288"/>
        <dbReference type="EC" id="2.3.3.13"/>
    </reaction>
</comment>
<evidence type="ECO:0000256" key="6">
    <source>
        <dbReference type="ARBA" id="ARBA00023304"/>
    </source>
</evidence>
<dbReference type="InterPro" id="IPR054692">
    <property type="entry name" value="LeuA-like_post-cat"/>
</dbReference>
<dbReference type="Pfam" id="PF08502">
    <property type="entry name" value="LeuA_dimer"/>
    <property type="match status" value="1"/>
</dbReference>
<dbReference type="PROSITE" id="PS00816">
    <property type="entry name" value="AIPM_HOMOCIT_SYNTH_2"/>
    <property type="match status" value="1"/>
</dbReference>
<dbReference type="SMART" id="SM00917">
    <property type="entry name" value="LeuA_dimer"/>
    <property type="match status" value="2"/>
</dbReference>
<dbReference type="GO" id="GO:0005739">
    <property type="term" value="C:mitochondrion"/>
    <property type="evidence" value="ECO:0007669"/>
    <property type="project" value="TreeGrafter"/>
</dbReference>
<keyword evidence="5" id="KW-0808">Transferase</keyword>
<dbReference type="STRING" id="1353009.A0A1Y2I8V2"/>
<dbReference type="InterPro" id="IPR000891">
    <property type="entry name" value="PYR_CT"/>
</dbReference>
<dbReference type="Gene3D" id="3.20.20.70">
    <property type="entry name" value="Aldolase class I"/>
    <property type="match status" value="1"/>
</dbReference>
<dbReference type="Proteomes" id="UP000193067">
    <property type="component" value="Unassembled WGS sequence"/>
</dbReference>
<sequence length="738" mass="81048">MTVQQKRTFFRHLVQCGFKEIEVAFPAASETEFSFVRSLIEDGEVPDDVWMQVLTPARAELIHRTFESIAGARQVIFMLFHAAAPCFREVVFGGKSKAEIIDLATSHTRIVRALADEYSAKYGTKFRFLYGVEAFSQTEPEFVVELCTKVKEAWGRAGTRFEERIMFNLPSTVEISPPTHYADQIEYFCTHMGNRDEMIVSLHTHNDRGTAVAASELGLMAGADRIEGCLFGNGERCGNVDLITLALNLYTQGVPCGLDFSDMPRTIDVYTQCTGMPVPARHPYAGELVFTAFSGSHQDGIKKGFEAQAARHAQAEREGKRKMWMVPYLPLDPEDVGRVYEAVIRVNAQSGKGGTAFIIRRHLHVDLPRAVQQEFYGVVQRRTDREARELSADEIVRTFKAYYHLDDRASRGTLTLDSFAVKETSSERVPMATFQGQMSDDGKTFSLRGEGSTPLAAFLDAVQSRTGLEYSVIEMHQRASLNPTSGEIVSFILLADPNSRGVTSNGDVHHNAPCWGVGIDADRTRSLIRAALSAINRLHRASTDTLHETLNGSTREEVLRILADQYALSVPIPYAMQDALAEICAAGDVAGISPDQAAAWFVARFYHRAPRNGDALKAALLGFSIARVPSSSGPGEAAKRMRVQATVLLHGREQPVEGTGSDAVNSLLTGLSGLVGFVALRGMEVRPVTEPARGRQNVAFVQVESEKHQVGWGVGLDEDLTTAMLQAALIAAVNCCEH</sequence>
<keyword evidence="9" id="KW-1185">Reference proteome</keyword>
<dbReference type="InterPro" id="IPR002034">
    <property type="entry name" value="AIPM/Hcit_synth_CS"/>
</dbReference>
<keyword evidence="4" id="KW-0028">Amino-acid biosynthesis</keyword>
<organism evidence="8 9">
    <name type="scientific">Trametes coccinea (strain BRFM310)</name>
    <name type="common">Pycnoporus coccineus</name>
    <dbReference type="NCBI Taxonomy" id="1353009"/>
    <lineage>
        <taxon>Eukaryota</taxon>
        <taxon>Fungi</taxon>
        <taxon>Dikarya</taxon>
        <taxon>Basidiomycota</taxon>
        <taxon>Agaricomycotina</taxon>
        <taxon>Agaricomycetes</taxon>
        <taxon>Polyporales</taxon>
        <taxon>Polyporaceae</taxon>
        <taxon>Trametes</taxon>
    </lineage>
</organism>
<dbReference type="OrthoDB" id="418791at2759"/>
<dbReference type="Gene3D" id="3.30.160.270">
    <property type="match status" value="2"/>
</dbReference>
<dbReference type="SUPFAM" id="SSF89000">
    <property type="entry name" value="post-HMGL domain-like"/>
    <property type="match status" value="1"/>
</dbReference>
<dbReference type="Pfam" id="PF00682">
    <property type="entry name" value="HMGL-like"/>
    <property type="match status" value="1"/>
</dbReference>
<evidence type="ECO:0000256" key="2">
    <source>
        <dbReference type="ARBA" id="ARBA00009767"/>
    </source>
</evidence>
<dbReference type="InterPro" id="IPR013709">
    <property type="entry name" value="2-isopropylmalate_synth_dimer"/>
</dbReference>
<proteinExistence type="inferred from homology"/>
<evidence type="ECO:0000256" key="3">
    <source>
        <dbReference type="ARBA" id="ARBA00012973"/>
    </source>
</evidence>
<dbReference type="SUPFAM" id="SSF110921">
    <property type="entry name" value="2-isopropylmalate synthase LeuA, allosteric (dimerisation) domain"/>
    <property type="match status" value="2"/>
</dbReference>